<evidence type="ECO:0000256" key="11">
    <source>
        <dbReference type="RuleBase" id="RU362031"/>
    </source>
</evidence>
<dbReference type="NCBIfam" id="TIGR00054">
    <property type="entry name" value="RIP metalloprotease RseP"/>
    <property type="match status" value="2"/>
</dbReference>
<evidence type="ECO:0000256" key="8">
    <source>
        <dbReference type="ARBA" id="ARBA00022989"/>
    </source>
</evidence>
<evidence type="ECO:0000259" key="12">
    <source>
        <dbReference type="SMART" id="SM00228"/>
    </source>
</evidence>
<keyword evidence="8 11" id="KW-1133">Transmembrane helix</keyword>
<evidence type="ECO:0000256" key="1">
    <source>
        <dbReference type="ARBA" id="ARBA00001947"/>
    </source>
</evidence>
<gene>
    <name evidence="13" type="primary">rseP</name>
    <name evidence="13" type="ORF">EWV81_16025</name>
</gene>
<dbReference type="AlphaFoldDB" id="A0A552DMW3"/>
<dbReference type="SMART" id="SM00228">
    <property type="entry name" value="PDZ"/>
    <property type="match status" value="1"/>
</dbReference>
<dbReference type="Gene3D" id="2.30.42.10">
    <property type="match status" value="1"/>
</dbReference>
<sequence length="363" mass="38962">MSVLIAIGVLALLIVVHELGHFAAARWQSIHVNRFSIGFGPALAKYQGKETEYALRAIPLGGYVGFPDDDPDSQIPNNDPDLLRNRPVFDRAIVISAGVIANLIFAYFLLVTQVATVGFPQINYQEGVIIPEVFTSENSVAKQAGIQAGDIVLAINDQPLGASQNALIDFRDIIQSSPNQPLKLTIKRPTETLDLTVTPELGSDGQGKIGVRLAPNGEETRLKADSFSQAFSLGAGEFQRLTLLTVQGFGQLVSNFKDSVQQVAGPVKIVEYGAAIARNDAGNLFQFAALISINLAVINILPLPALDGGQLVFLLIEALVGKPLPTKLQDNIMQTGLVLLLGLGVFLIVRDTANLAVFQDLFQ</sequence>
<dbReference type="Proteomes" id="UP000319313">
    <property type="component" value="Unassembled WGS sequence"/>
</dbReference>
<keyword evidence="6 11" id="KW-0378">Hydrolase</keyword>
<proteinExistence type="inferred from homology"/>
<evidence type="ECO:0000313" key="13">
    <source>
        <dbReference type="EMBL" id="TRU23557.1"/>
    </source>
</evidence>
<evidence type="ECO:0000256" key="9">
    <source>
        <dbReference type="ARBA" id="ARBA00023049"/>
    </source>
</evidence>
<accession>A0A552DMW3</accession>
<dbReference type="InterPro" id="IPR004387">
    <property type="entry name" value="Pept_M50_Zn"/>
</dbReference>
<comment type="similarity">
    <text evidence="3 11">Belongs to the peptidase M50B family.</text>
</comment>
<evidence type="ECO:0000256" key="6">
    <source>
        <dbReference type="ARBA" id="ARBA00022801"/>
    </source>
</evidence>
<dbReference type="InterPro" id="IPR036034">
    <property type="entry name" value="PDZ_sf"/>
</dbReference>
<dbReference type="GO" id="GO:0004222">
    <property type="term" value="F:metalloendopeptidase activity"/>
    <property type="evidence" value="ECO:0007669"/>
    <property type="project" value="InterPro"/>
</dbReference>
<feature type="domain" description="PDZ" evidence="12">
    <location>
        <begin position="115"/>
        <end position="190"/>
    </location>
</feature>
<feature type="transmembrane region" description="Helical" evidence="11">
    <location>
        <begin position="92"/>
        <end position="111"/>
    </location>
</feature>
<comment type="cofactor">
    <cofactor evidence="1 11">
        <name>Zn(2+)</name>
        <dbReference type="ChEBI" id="CHEBI:29105"/>
    </cofactor>
</comment>
<dbReference type="CDD" id="cd06163">
    <property type="entry name" value="S2P-M50_PDZ_RseP-like"/>
    <property type="match status" value="1"/>
</dbReference>
<reference evidence="13 14" key="1">
    <citation type="submission" date="2019-01" db="EMBL/GenBank/DDBJ databases">
        <title>Coherence of Microcystis species and biogeography revealed through population genomics.</title>
        <authorList>
            <person name="Perez-Carrascal O.M."/>
            <person name="Terrat Y."/>
            <person name="Giani A."/>
            <person name="Fortin N."/>
            <person name="Tromas N."/>
            <person name="Shapiro B.J."/>
        </authorList>
    </citation>
    <scope>NUCLEOTIDE SEQUENCE [LARGE SCALE GENOMIC DNA]</scope>
    <source>
        <strain evidence="13">Ma_SC_T_19800800_S464</strain>
    </source>
</reference>
<dbReference type="InterPro" id="IPR041489">
    <property type="entry name" value="PDZ_6"/>
</dbReference>
<dbReference type="GO" id="GO:0006508">
    <property type="term" value="P:proteolysis"/>
    <property type="evidence" value="ECO:0007669"/>
    <property type="project" value="UniProtKB-KW"/>
</dbReference>
<keyword evidence="4 13" id="KW-0645">Protease</keyword>
<dbReference type="PANTHER" id="PTHR42837:SF2">
    <property type="entry name" value="MEMBRANE METALLOPROTEASE ARASP2, CHLOROPLASTIC-RELATED"/>
    <property type="match status" value="1"/>
</dbReference>
<evidence type="ECO:0000256" key="7">
    <source>
        <dbReference type="ARBA" id="ARBA00022833"/>
    </source>
</evidence>
<evidence type="ECO:0000256" key="3">
    <source>
        <dbReference type="ARBA" id="ARBA00007931"/>
    </source>
</evidence>
<dbReference type="CDD" id="cd23081">
    <property type="entry name" value="cpPDZ_EcRseP-like"/>
    <property type="match status" value="1"/>
</dbReference>
<organism evidence="13 14">
    <name type="scientific">Microcystis aeruginosa Ma_SC_T_19800800_S464</name>
    <dbReference type="NCBI Taxonomy" id="2486257"/>
    <lineage>
        <taxon>Bacteria</taxon>
        <taxon>Bacillati</taxon>
        <taxon>Cyanobacteriota</taxon>
        <taxon>Cyanophyceae</taxon>
        <taxon>Oscillatoriophycideae</taxon>
        <taxon>Chroococcales</taxon>
        <taxon>Microcystaceae</taxon>
        <taxon>Microcystis</taxon>
    </lineage>
</organism>
<evidence type="ECO:0000256" key="2">
    <source>
        <dbReference type="ARBA" id="ARBA00004141"/>
    </source>
</evidence>
<dbReference type="GO" id="GO:0016020">
    <property type="term" value="C:membrane"/>
    <property type="evidence" value="ECO:0007669"/>
    <property type="project" value="UniProtKB-SubCell"/>
</dbReference>
<protein>
    <recommendedName>
        <fullName evidence="11">Zinc metalloprotease</fullName>
        <ecNumber evidence="11">3.4.24.-</ecNumber>
    </recommendedName>
</protein>
<dbReference type="Pfam" id="PF02163">
    <property type="entry name" value="Peptidase_M50"/>
    <property type="match status" value="1"/>
</dbReference>
<keyword evidence="5 11" id="KW-0812">Transmembrane</keyword>
<dbReference type="GO" id="GO:0046872">
    <property type="term" value="F:metal ion binding"/>
    <property type="evidence" value="ECO:0007669"/>
    <property type="project" value="UniProtKB-KW"/>
</dbReference>
<name>A0A552DMW3_MICAE</name>
<keyword evidence="9 11" id="KW-0482">Metalloprotease</keyword>
<evidence type="ECO:0000313" key="14">
    <source>
        <dbReference type="Proteomes" id="UP000319313"/>
    </source>
</evidence>
<dbReference type="Pfam" id="PF17820">
    <property type="entry name" value="PDZ_6"/>
    <property type="match status" value="1"/>
</dbReference>
<dbReference type="InterPro" id="IPR008915">
    <property type="entry name" value="Peptidase_M50"/>
</dbReference>
<dbReference type="InterPro" id="IPR001478">
    <property type="entry name" value="PDZ"/>
</dbReference>
<keyword evidence="7 11" id="KW-0862">Zinc</keyword>
<evidence type="ECO:0000256" key="5">
    <source>
        <dbReference type="ARBA" id="ARBA00022692"/>
    </source>
</evidence>
<dbReference type="SUPFAM" id="SSF50156">
    <property type="entry name" value="PDZ domain-like"/>
    <property type="match status" value="1"/>
</dbReference>
<comment type="subcellular location">
    <subcellularLocation>
        <location evidence="2">Membrane</location>
        <topology evidence="2">Multi-pass membrane protein</topology>
    </subcellularLocation>
</comment>
<feature type="transmembrane region" description="Helical" evidence="11">
    <location>
        <begin position="284"/>
        <end position="305"/>
    </location>
</feature>
<keyword evidence="11" id="KW-0479">Metal-binding</keyword>
<dbReference type="EMBL" id="SFBL01000146">
    <property type="protein sequence ID" value="TRU23557.1"/>
    <property type="molecule type" value="Genomic_DNA"/>
</dbReference>
<evidence type="ECO:0000256" key="10">
    <source>
        <dbReference type="ARBA" id="ARBA00023136"/>
    </source>
</evidence>
<evidence type="ECO:0000256" key="4">
    <source>
        <dbReference type="ARBA" id="ARBA00022670"/>
    </source>
</evidence>
<dbReference type="PANTHER" id="PTHR42837">
    <property type="entry name" value="REGULATOR OF SIGMA-E PROTEASE RSEP"/>
    <property type="match status" value="1"/>
</dbReference>
<feature type="transmembrane region" description="Helical" evidence="11">
    <location>
        <begin position="332"/>
        <end position="349"/>
    </location>
</feature>
<dbReference type="EC" id="3.4.24.-" evidence="11"/>
<comment type="caution">
    <text evidence="13">The sequence shown here is derived from an EMBL/GenBank/DDBJ whole genome shotgun (WGS) entry which is preliminary data.</text>
</comment>
<keyword evidence="10 11" id="KW-0472">Membrane</keyword>